<accession>A8RD21</accession>
<feature type="coiled-coil region" evidence="1">
    <location>
        <begin position="797"/>
        <end position="824"/>
    </location>
</feature>
<organism evidence="3 4">
    <name type="scientific">Amedibacillus dolichus DSM 3991</name>
    <dbReference type="NCBI Taxonomy" id="428127"/>
    <lineage>
        <taxon>Bacteria</taxon>
        <taxon>Bacillati</taxon>
        <taxon>Bacillota</taxon>
        <taxon>Erysipelotrichia</taxon>
        <taxon>Erysipelotrichales</taxon>
        <taxon>Erysipelotrichaceae</taxon>
        <taxon>Amedibacillus</taxon>
    </lineage>
</organism>
<evidence type="ECO:0000259" key="2">
    <source>
        <dbReference type="PROSITE" id="PS51688"/>
    </source>
</evidence>
<dbReference type="AlphaFoldDB" id="A8RD21"/>
<dbReference type="RefSeq" id="WP_004800093.1">
    <property type="nucleotide sequence ID" value="NZ_DS483476.1"/>
</dbReference>
<evidence type="ECO:0000313" key="3">
    <source>
        <dbReference type="EMBL" id="EDP10967.1"/>
    </source>
</evidence>
<dbReference type="InterPro" id="IPR030392">
    <property type="entry name" value="S74_ICA"/>
</dbReference>
<evidence type="ECO:0000256" key="1">
    <source>
        <dbReference type="SAM" id="Coils"/>
    </source>
</evidence>
<dbReference type="GeneID" id="92793691"/>
<sequence length="827" mass="88108">MPGASASKNIYGTASSYPYVLKVSFKETATSVANNTSVISISGSLYGQYVSWSSNYNSYLDIYWHDNRTNKNILVATSDAFTGNAMGQTRSVSKSITVTHNADGKLSGFAAIQFRAGSTSGGWSPPSTWLQTASIALTSIARASSISSLQGSVLGSAVTVGISRAISSFTHEVEYSYAESGWTSVSTSAATSASFTPPVSLASRVPNATTGSLTVRVITMNGSTQVGSAVTKSINLSIPTSIVPTIGSATAARVDNGVPSDWGVYVVGFSQVEITFSASGASGSTIESNSISGPGIIANSNSATSSTFTVAGTKTYTCKTTDSRGRSATKSVSVIVVDYSNPSISVSAIRCNSDGTVSSNGTYLKVTCNYSIASVSGKNSVASRSVTCNGVSNTTFSSGAAFVLAAKCSIESKYTLTATIKDALGKTATATIEIQTAERVMNVKANKKGIAFGKFAERDGYLEVAYKMLLENTFCMLTSGRIRQPLFMVSGSANGDGVVLGNSGGVVVLSSGKAYNSYINNVGAIDVTKKSAYVLCDDDLRIITGLQDPANRKSVYVYSNGVVEIPSTLHAASHVISNGGYLYSRANGKEIKIGSENASYCHYITTASTHWFNTQVYIAGALQVEGKLAAGTILHPTGAEWIGFYSSNANAYTNTKRKTYIGPNGTTNFYIQNEAGGSCIVNKAWSVGSDKRLKKDIKDIADVYVDIWKELNPKTFKWNDINYGTDKNEFGLIAQDVIAAFEKHNLDYRDYSLITQFKIGTPDNEDEVKENSDITKDITEYFSLSYDHYFMMTAQVVKKQQEEIDTLKQEVSELKELVKQLLGKEVS</sequence>
<feature type="domain" description="Peptidase S74" evidence="2">
    <location>
        <begin position="689"/>
        <end position="811"/>
    </location>
</feature>
<dbReference type="HOGENOM" id="CLU_342492_0_0_9"/>
<evidence type="ECO:0000313" key="4">
    <source>
        <dbReference type="Proteomes" id="UP000004090"/>
    </source>
</evidence>
<dbReference type="InterPro" id="IPR008577">
    <property type="entry name" value="DUF859"/>
</dbReference>
<dbReference type="Pfam" id="PF13884">
    <property type="entry name" value="Peptidase_S74"/>
    <property type="match status" value="1"/>
</dbReference>
<dbReference type="PROSITE" id="PS51688">
    <property type="entry name" value="ICA"/>
    <property type="match status" value="1"/>
</dbReference>
<dbReference type="Pfam" id="PF05895">
    <property type="entry name" value="DUF859"/>
    <property type="match status" value="1"/>
</dbReference>
<dbReference type="Proteomes" id="UP000004090">
    <property type="component" value="Unassembled WGS sequence"/>
</dbReference>
<dbReference type="eggNOG" id="COG3210">
    <property type="taxonomic scope" value="Bacteria"/>
</dbReference>
<reference evidence="3 4" key="2">
    <citation type="submission" date="2007-09" db="EMBL/GenBank/DDBJ databases">
        <authorList>
            <person name="Fulton L."/>
            <person name="Clifton S."/>
            <person name="Fulton B."/>
            <person name="Xu J."/>
            <person name="Minx P."/>
            <person name="Pepin K.H."/>
            <person name="Johnson M."/>
            <person name="Thiruvilangam P."/>
            <person name="Bhonagiri V."/>
            <person name="Nash W.E."/>
            <person name="Mardis E.R."/>
            <person name="Wilson R.K."/>
        </authorList>
    </citation>
    <scope>NUCLEOTIDE SEQUENCE [LARGE SCALE GENOMIC DNA]</scope>
    <source>
        <strain evidence="3 4">DSM 3991</strain>
    </source>
</reference>
<dbReference type="InterPro" id="IPR036388">
    <property type="entry name" value="WH-like_DNA-bd_sf"/>
</dbReference>
<dbReference type="EMBL" id="ABAW02000021">
    <property type="protein sequence ID" value="EDP10967.1"/>
    <property type="molecule type" value="Genomic_DNA"/>
</dbReference>
<keyword evidence="1" id="KW-0175">Coiled coil</keyword>
<reference evidence="3 4" key="1">
    <citation type="submission" date="2007-09" db="EMBL/GenBank/DDBJ databases">
        <title>Draft genome sequence of Eubacterium dolichum (DSM 3991).</title>
        <authorList>
            <person name="Sudarsanam P."/>
            <person name="Ley R."/>
            <person name="Guruge J."/>
            <person name="Turnbaugh P.J."/>
            <person name="Mahowald M."/>
            <person name="Liep D."/>
            <person name="Gordon J."/>
        </authorList>
    </citation>
    <scope>NUCLEOTIDE SEQUENCE [LARGE SCALE GENOMIC DNA]</scope>
    <source>
        <strain evidence="3 4">DSM 3991</strain>
    </source>
</reference>
<name>A8RD21_9FIRM</name>
<gene>
    <name evidence="3" type="ORF">EUBDOL_01566</name>
</gene>
<dbReference type="STRING" id="428127.EUBDOL_01566"/>
<proteinExistence type="predicted"/>
<dbReference type="Gene3D" id="1.10.10.10">
    <property type="entry name" value="Winged helix-like DNA-binding domain superfamily/Winged helix DNA-binding domain"/>
    <property type="match status" value="1"/>
</dbReference>
<comment type="caution">
    <text evidence="3">The sequence shown here is derived from an EMBL/GenBank/DDBJ whole genome shotgun (WGS) entry which is preliminary data.</text>
</comment>
<protein>
    <recommendedName>
        <fullName evidence="2">Peptidase S74 domain-containing protein</fullName>
    </recommendedName>
</protein>